<evidence type="ECO:0000256" key="1">
    <source>
        <dbReference type="SAM" id="MobiDB-lite"/>
    </source>
</evidence>
<keyword evidence="3" id="KW-1185">Reference proteome</keyword>
<organism evidence="2 3">
    <name type="scientific">Penicillium daleae</name>
    <dbReference type="NCBI Taxonomy" id="63821"/>
    <lineage>
        <taxon>Eukaryota</taxon>
        <taxon>Fungi</taxon>
        <taxon>Dikarya</taxon>
        <taxon>Ascomycota</taxon>
        <taxon>Pezizomycotina</taxon>
        <taxon>Eurotiomycetes</taxon>
        <taxon>Eurotiomycetidae</taxon>
        <taxon>Eurotiales</taxon>
        <taxon>Aspergillaceae</taxon>
        <taxon>Penicillium</taxon>
    </lineage>
</organism>
<reference evidence="2" key="2">
    <citation type="journal article" date="2023" name="IMA Fungus">
        <title>Comparative genomic study of the Penicillium genus elucidates a diverse pangenome and 15 lateral gene transfer events.</title>
        <authorList>
            <person name="Petersen C."/>
            <person name="Sorensen T."/>
            <person name="Nielsen M.R."/>
            <person name="Sondergaard T.E."/>
            <person name="Sorensen J.L."/>
            <person name="Fitzpatrick D.A."/>
            <person name="Frisvad J.C."/>
            <person name="Nielsen K.L."/>
        </authorList>
    </citation>
    <scope>NUCLEOTIDE SEQUENCE</scope>
    <source>
        <strain evidence="2">IBT 16125</strain>
    </source>
</reference>
<sequence>MNGISKKMASQAPSTTSGSPSEGPSTTHNLRGAHTVDPRSDDDMTHDTPPCLIPPGDIATCLECLTWIAAGRRPAEICNFSHCAMERDINLPSAPPAPGAQRRVDYARQIWELYQQLDPAEQEFLDLLNEADSSDEEHPEYSEENPNGEI</sequence>
<evidence type="ECO:0000313" key="2">
    <source>
        <dbReference type="EMBL" id="KAJ5464462.1"/>
    </source>
</evidence>
<protein>
    <submittedName>
        <fullName evidence="2">Uncharacterized protein</fullName>
    </submittedName>
</protein>
<dbReference type="GeneID" id="81593785"/>
<dbReference type="AlphaFoldDB" id="A0AAD6CFR1"/>
<gene>
    <name evidence="2" type="ORF">N7458_000148</name>
</gene>
<name>A0AAD6CFR1_9EURO</name>
<accession>A0AAD6CFR1</accession>
<dbReference type="RefSeq" id="XP_056771309.1">
    <property type="nucleotide sequence ID" value="XM_056903542.1"/>
</dbReference>
<feature type="region of interest" description="Disordered" evidence="1">
    <location>
        <begin position="128"/>
        <end position="150"/>
    </location>
</feature>
<proteinExistence type="predicted"/>
<evidence type="ECO:0000313" key="3">
    <source>
        <dbReference type="Proteomes" id="UP001213681"/>
    </source>
</evidence>
<feature type="compositionally biased region" description="Low complexity" evidence="1">
    <location>
        <begin position="13"/>
        <end position="27"/>
    </location>
</feature>
<dbReference type="Proteomes" id="UP001213681">
    <property type="component" value="Unassembled WGS sequence"/>
</dbReference>
<comment type="caution">
    <text evidence="2">The sequence shown here is derived from an EMBL/GenBank/DDBJ whole genome shotgun (WGS) entry which is preliminary data.</text>
</comment>
<dbReference type="EMBL" id="JAPVEA010000001">
    <property type="protein sequence ID" value="KAJ5464462.1"/>
    <property type="molecule type" value="Genomic_DNA"/>
</dbReference>
<reference evidence="2" key="1">
    <citation type="submission" date="2022-12" db="EMBL/GenBank/DDBJ databases">
        <authorList>
            <person name="Petersen C."/>
        </authorList>
    </citation>
    <scope>NUCLEOTIDE SEQUENCE</scope>
    <source>
        <strain evidence="2">IBT 16125</strain>
    </source>
</reference>
<feature type="compositionally biased region" description="Basic and acidic residues" evidence="1">
    <location>
        <begin position="34"/>
        <end position="46"/>
    </location>
</feature>
<feature type="region of interest" description="Disordered" evidence="1">
    <location>
        <begin position="1"/>
        <end position="52"/>
    </location>
</feature>